<dbReference type="PANTHER" id="PTHR36932">
    <property type="entry name" value="CAPSULAR POLYSACCHARIDE BIOSYNTHESIS PROTEIN"/>
    <property type="match status" value="1"/>
</dbReference>
<dbReference type="Gene3D" id="3.40.50.12780">
    <property type="entry name" value="N-terminal domain of ligase-like"/>
    <property type="match status" value="1"/>
</dbReference>
<dbReference type="SUPFAM" id="SSF56801">
    <property type="entry name" value="Acetyl-CoA synthetase-like"/>
    <property type="match status" value="1"/>
</dbReference>
<name>A0A964WWN1_9FLAO</name>
<evidence type="ECO:0000313" key="1">
    <source>
        <dbReference type="EMBL" id="NAY91241.1"/>
    </source>
</evidence>
<dbReference type="EMBL" id="JAAABI010000001">
    <property type="protein sequence ID" value="NAY91241.1"/>
    <property type="molecule type" value="Genomic_DNA"/>
</dbReference>
<dbReference type="InterPro" id="IPR053158">
    <property type="entry name" value="CapK_Type1_Caps_Biosynth"/>
</dbReference>
<comment type="caution">
    <text evidence="1">The sequence shown here is derived from an EMBL/GenBank/DDBJ whole genome shotgun (WGS) entry which is preliminary data.</text>
</comment>
<protein>
    <submittedName>
        <fullName evidence="1">CoF synthetase</fullName>
    </submittedName>
</protein>
<dbReference type="AlphaFoldDB" id="A0A964WWN1"/>
<dbReference type="Proteomes" id="UP000667650">
    <property type="component" value="Unassembled WGS sequence"/>
</dbReference>
<accession>A0A964WWN1</accession>
<reference evidence="1" key="1">
    <citation type="submission" date="2020-01" db="EMBL/GenBank/DDBJ databases">
        <title>Muricauda ochracea sp. nov., isolated from a tidal flat of Garorim bay in Korea.</title>
        <authorList>
            <person name="Kim D."/>
            <person name="Yoo Y."/>
            <person name="Kim J.-J."/>
        </authorList>
    </citation>
    <scope>NUCLEOTIDE SEQUENCE</scope>
    <source>
        <strain evidence="1">JGD-17</strain>
    </source>
</reference>
<dbReference type="PANTHER" id="PTHR36932:SF1">
    <property type="entry name" value="CAPSULAR POLYSACCHARIDE BIOSYNTHESIS PROTEIN"/>
    <property type="match status" value="1"/>
</dbReference>
<gene>
    <name evidence="1" type="ORF">GTQ34_04850</name>
</gene>
<proteinExistence type="predicted"/>
<keyword evidence="2" id="KW-1185">Reference proteome</keyword>
<dbReference type="InterPro" id="IPR042099">
    <property type="entry name" value="ANL_N_sf"/>
</dbReference>
<sequence>MIRILEKLRKVAFWSLDWFKGGHVWKHYREIRYIQQNPLSRRATGIKQEHLSKILDHAVKTVPFYAKFASKKMDLTKFPIINKQLIRENFETFRSHPYKNKYNHQVLTSGSTGKPFRILQDKSKRERNTADTLFFAKRAGYDIGARLYYLRLWDKQYQKGKIQSFVQNLATYSVDDLNDANLAKLVQELENDKSSINILGYTSALESICNYLDKHHGKPLKGNFCSIIAVAEALSNDVRQKILKYFGVDAISRYSNSENGILAQRLPKCGSSSFEINWASYFVELLDLNEDKPVKLGAPGRIVVTDLFNYSMPMLRYDTGDVGVMEQDPENNELIFTKIEGRKMDMFTNTKGEYISSHIIHHILQFRGIEQFQFIQEDYDQYVIKLKVSKKLDYEDELALCGQYQEYFGADANISVVYVEDIPLLPSGKRKLVLNNAILKQRKLAEKKSEEVTGSMAETGT</sequence>
<dbReference type="RefSeq" id="WP_166522616.1">
    <property type="nucleotide sequence ID" value="NZ_JAAABI010000001.1"/>
</dbReference>
<evidence type="ECO:0000313" key="2">
    <source>
        <dbReference type="Proteomes" id="UP000667650"/>
    </source>
</evidence>
<organism evidence="1 2">
    <name type="scientific">Flagellimonas ochracea</name>
    <dbReference type="NCBI Taxonomy" id="2696472"/>
    <lineage>
        <taxon>Bacteria</taxon>
        <taxon>Pseudomonadati</taxon>
        <taxon>Bacteroidota</taxon>
        <taxon>Flavobacteriia</taxon>
        <taxon>Flavobacteriales</taxon>
        <taxon>Flavobacteriaceae</taxon>
        <taxon>Flagellimonas</taxon>
    </lineage>
</organism>